<proteinExistence type="predicted"/>
<organism evidence="4 5">
    <name type="scientific">Trypanosoma cruzi</name>
    <dbReference type="NCBI Taxonomy" id="5693"/>
    <lineage>
        <taxon>Eukaryota</taxon>
        <taxon>Discoba</taxon>
        <taxon>Euglenozoa</taxon>
        <taxon>Kinetoplastea</taxon>
        <taxon>Metakinetoplastina</taxon>
        <taxon>Trypanosomatida</taxon>
        <taxon>Trypanosomatidae</taxon>
        <taxon>Trypanosoma</taxon>
        <taxon>Schizotrypanum</taxon>
    </lineage>
</organism>
<keyword evidence="3" id="KW-1133">Transmembrane helix</keyword>
<dbReference type="VEuPathDB" id="TriTrypDB:TcG_03341"/>
<keyword evidence="3" id="KW-0472">Membrane</keyword>
<dbReference type="VEuPathDB" id="TriTrypDB:TcYC6_0049280"/>
<dbReference type="VEuPathDB" id="TriTrypDB:TCDM_05178"/>
<evidence type="ECO:0000256" key="3">
    <source>
        <dbReference type="SAM" id="Phobius"/>
    </source>
</evidence>
<feature type="coiled-coil region" evidence="1">
    <location>
        <begin position="219"/>
        <end position="285"/>
    </location>
</feature>
<feature type="compositionally biased region" description="Basic and acidic residues" evidence="2">
    <location>
        <begin position="310"/>
        <end position="320"/>
    </location>
</feature>
<dbReference type="VEuPathDB" id="TriTrypDB:TcCLB.507047.70"/>
<keyword evidence="1" id="KW-0175">Coiled coil</keyword>
<feature type="transmembrane region" description="Helical" evidence="3">
    <location>
        <begin position="12"/>
        <end position="35"/>
    </location>
</feature>
<dbReference type="VEuPathDB" id="TriTrypDB:BCY84_16781"/>
<name>A0A2V2VGU0_TRYCR</name>
<feature type="compositionally biased region" description="Acidic residues" evidence="2">
    <location>
        <begin position="321"/>
        <end position="334"/>
    </location>
</feature>
<dbReference type="VEuPathDB" id="TriTrypDB:Tc_MARK_7568"/>
<evidence type="ECO:0000313" key="5">
    <source>
        <dbReference type="Proteomes" id="UP000246121"/>
    </source>
</evidence>
<dbReference type="VEuPathDB" id="TriTrypDB:ECC02_001519"/>
<sequence length="334" mass="39747">MQLGKGRRRDAAAFLFFLCLCQCHSLICLYVVFFWCIANNTLPHFHNYLNITHTHTHVREREREGESMTGDQRAVQSAAAIERGYVKLLDCSLLLEKEIEKYYLREEAAIRERVLLLDQIQSTIADERRCLEIDHQECRSQISAARKSHLTLQCDQTKFSQLVSRTGSVLEKEERQLEERLSWVNERLCEETRELELLAERQSRFERDERAMERRELQQFNAEQSLEKAMRELKTLESEIEERKRALEKKHETISEWNRSLESREKELARCQEDFREDLKRLEEDEKYFGVYTSSSNVVSVVSQREVMDDHNMTIEKETQCEEIDVEDEEDHTE</sequence>
<protein>
    <submittedName>
        <fullName evidence="4">Uncharacterized protein</fullName>
    </submittedName>
</protein>
<dbReference type="EMBL" id="PRFA01000025">
    <property type="protein sequence ID" value="PWU94652.1"/>
    <property type="molecule type" value="Genomic_DNA"/>
</dbReference>
<dbReference type="Proteomes" id="UP000246121">
    <property type="component" value="Unassembled WGS sequence"/>
</dbReference>
<gene>
    <name evidence="4" type="ORF">C4B63_25g258</name>
</gene>
<evidence type="ECO:0000256" key="1">
    <source>
        <dbReference type="SAM" id="Coils"/>
    </source>
</evidence>
<dbReference type="AlphaFoldDB" id="A0A2V2VGU0"/>
<dbReference type="VEuPathDB" id="TriTrypDB:TcCLB.509179.200"/>
<reference evidence="4 5" key="1">
    <citation type="journal article" date="2018" name="Microb. Genom.">
        <title>Expanding an expanded genome: long-read sequencing of Trypanosoma cruzi.</title>
        <authorList>
            <person name="Berna L."/>
            <person name="Rodriguez M."/>
            <person name="Chiribao M.L."/>
            <person name="Parodi-Talice A."/>
            <person name="Pita S."/>
            <person name="Rijo G."/>
            <person name="Alvarez-Valin F."/>
            <person name="Robello C."/>
        </authorList>
    </citation>
    <scope>NUCLEOTIDE SEQUENCE [LARGE SCALE GENOMIC DNA]</scope>
    <source>
        <strain evidence="4 5">Dm28c</strain>
    </source>
</reference>
<dbReference type="VEuPathDB" id="TriTrypDB:TcCL_ESM11776"/>
<dbReference type="VEuPathDB" id="TriTrypDB:C4B63_25g258"/>
<keyword evidence="3" id="KW-0812">Transmembrane</keyword>
<comment type="caution">
    <text evidence="4">The sequence shown here is derived from an EMBL/GenBank/DDBJ whole genome shotgun (WGS) entry which is preliminary data.</text>
</comment>
<evidence type="ECO:0000313" key="4">
    <source>
        <dbReference type="EMBL" id="PWU94652.1"/>
    </source>
</evidence>
<accession>A0A2V2VGU0</accession>
<dbReference type="VEuPathDB" id="TriTrypDB:TcBrA4_0134340"/>
<dbReference type="VEuPathDB" id="TriTrypDB:TCSYLVIO_008882"/>
<feature type="region of interest" description="Disordered" evidence="2">
    <location>
        <begin position="310"/>
        <end position="334"/>
    </location>
</feature>
<dbReference type="VEuPathDB" id="TriTrypDB:C3747_24g166"/>
<evidence type="ECO:0000256" key="2">
    <source>
        <dbReference type="SAM" id="MobiDB-lite"/>
    </source>
</evidence>